<evidence type="ECO:0000313" key="3">
    <source>
        <dbReference type="Proteomes" id="UP001187531"/>
    </source>
</evidence>
<keyword evidence="1" id="KW-0812">Transmembrane</keyword>
<comment type="caution">
    <text evidence="2">The sequence shown here is derived from an EMBL/GenBank/DDBJ whole genome shotgun (WGS) entry which is preliminary data.</text>
</comment>
<feature type="transmembrane region" description="Helical" evidence="1">
    <location>
        <begin position="122"/>
        <end position="147"/>
    </location>
</feature>
<evidence type="ECO:0000256" key="1">
    <source>
        <dbReference type="SAM" id="Phobius"/>
    </source>
</evidence>
<keyword evidence="3" id="KW-1185">Reference proteome</keyword>
<accession>A0AA88LH81</accession>
<dbReference type="AlphaFoldDB" id="A0AA88LH81"/>
<gene>
    <name evidence="2" type="ORF">QYM36_002324</name>
</gene>
<proteinExistence type="predicted"/>
<protein>
    <submittedName>
        <fullName evidence="2">Uncharacterized protein</fullName>
    </submittedName>
</protein>
<evidence type="ECO:0000313" key="2">
    <source>
        <dbReference type="EMBL" id="KAK2723941.1"/>
    </source>
</evidence>
<reference evidence="2" key="1">
    <citation type="submission" date="2023-07" db="EMBL/GenBank/DDBJ databases">
        <title>Chromosome-level genome assembly of Artemia franciscana.</title>
        <authorList>
            <person name="Jo E."/>
        </authorList>
    </citation>
    <scope>NUCLEOTIDE SEQUENCE</scope>
    <source>
        <tissue evidence="2">Whole body</tissue>
    </source>
</reference>
<sequence length="159" mass="17824">MKWTEIASVRRILLETEKPSLEKFPKNLKQGLRPTCSQTLSIVEMYIAKSTAAMKLKNQLTRKTITWTTVVIQEITKIGELLEIKVRKIIENILEIGIIGRKRDTKEMGVWKPSEIQKLEILLLRAAVSLSMLAAVGLVVSAVVGFVEPRAVDLFLPAA</sequence>
<keyword evidence="1" id="KW-1133">Transmembrane helix</keyword>
<organism evidence="2 3">
    <name type="scientific">Artemia franciscana</name>
    <name type="common">Brine shrimp</name>
    <name type="synonym">Artemia sanfranciscana</name>
    <dbReference type="NCBI Taxonomy" id="6661"/>
    <lineage>
        <taxon>Eukaryota</taxon>
        <taxon>Metazoa</taxon>
        <taxon>Ecdysozoa</taxon>
        <taxon>Arthropoda</taxon>
        <taxon>Crustacea</taxon>
        <taxon>Branchiopoda</taxon>
        <taxon>Anostraca</taxon>
        <taxon>Artemiidae</taxon>
        <taxon>Artemia</taxon>
    </lineage>
</organism>
<keyword evidence="1" id="KW-0472">Membrane</keyword>
<name>A0AA88LH81_ARTSF</name>
<dbReference type="EMBL" id="JAVRJZ010000004">
    <property type="protein sequence ID" value="KAK2723941.1"/>
    <property type="molecule type" value="Genomic_DNA"/>
</dbReference>
<dbReference type="Proteomes" id="UP001187531">
    <property type="component" value="Unassembled WGS sequence"/>
</dbReference>